<reference evidence="1 2" key="1">
    <citation type="journal article" date="2020" name="Nature">
        <title>Isolation of an archaeon at the prokaryote-eukaryote interface.</title>
        <authorList>
            <person name="Imachi H."/>
            <person name="Nobu M.K."/>
            <person name="Nakahara N."/>
            <person name="Morono Y."/>
            <person name="Ogawara M."/>
            <person name="Takaki Y."/>
            <person name="Takano Y."/>
            <person name="Uematsu K."/>
            <person name="Ikuta T."/>
            <person name="Ito M."/>
            <person name="Matsui Y."/>
            <person name="Miyazaki M."/>
            <person name="Murata K."/>
            <person name="Saito Y."/>
            <person name="Sakai S."/>
            <person name="Song C."/>
            <person name="Tasumi E."/>
            <person name="Yamanaka Y."/>
            <person name="Yamaguchi T."/>
            <person name="Kamagata Y."/>
            <person name="Tamaki H."/>
            <person name="Takai K."/>
        </authorList>
    </citation>
    <scope>NUCLEOTIDE SEQUENCE [LARGE SCALE GENOMIC DNA]</scope>
    <source>
        <strain evidence="1 2">MK-D1</strain>
    </source>
</reference>
<sequence>MNSTKKVERILLDELIARGHPNILGTHRTTIEITTEDFLTTNGNCIIGIMSSKSVKDYNPKLKEAIQNGKKIEIEMVAGPFKEIIVGVGHNELPLSNEISMVFRLSEFISDRTALINCSKSSIELDRNFINYLKNPSNKIIVQFFLLDENK</sequence>
<dbReference type="Gene3D" id="2.60.120.630">
    <property type="entry name" value="mth639 domain like"/>
    <property type="match status" value="1"/>
</dbReference>
<dbReference type="GeneID" id="41328763"/>
<dbReference type="AlphaFoldDB" id="A0A5B9D724"/>
<dbReference type="Proteomes" id="UP000321408">
    <property type="component" value="Chromosome"/>
</dbReference>
<name>A0A5B9D724_9ARCH</name>
<gene>
    <name evidence="1" type="ORF">DSAG12_00761</name>
</gene>
<dbReference type="KEGG" id="psyt:DSAG12_00761"/>
<reference evidence="1 2" key="2">
    <citation type="journal article" date="2024" name="Int. J. Syst. Evol. Microbiol.">
        <title>Promethearchaeum syntrophicum gen. nov., sp. nov., an anaerobic, obligately syntrophic archaeon, the first isolate of the lineage 'Asgard' archaea, and proposal of the new archaeal phylum Promethearchaeota phyl. nov. and kingdom Promethearchaeati regn. nov.</title>
        <authorList>
            <person name="Imachi H."/>
            <person name="Nobu M.K."/>
            <person name="Kato S."/>
            <person name="Takaki Y."/>
            <person name="Miyazaki M."/>
            <person name="Miyata M."/>
            <person name="Ogawara M."/>
            <person name="Saito Y."/>
            <person name="Sakai S."/>
            <person name="Tahara Y.O."/>
            <person name="Takano Y."/>
            <person name="Tasumi E."/>
            <person name="Uematsu K."/>
            <person name="Yoshimura T."/>
            <person name="Itoh T."/>
            <person name="Ohkuma M."/>
            <person name="Takai K."/>
        </authorList>
    </citation>
    <scope>NUCLEOTIDE SEQUENCE [LARGE SCALE GENOMIC DNA]</scope>
    <source>
        <strain evidence="1 2">MK-D1</strain>
    </source>
</reference>
<dbReference type="PANTHER" id="PTHR40696:SF1">
    <property type="entry name" value="DUF371 DOMAIN-CONTAINING PROTEIN"/>
    <property type="match status" value="1"/>
</dbReference>
<dbReference type="PANTHER" id="PTHR40696">
    <property type="entry name" value="DUF371 FAMILY PROTEIN"/>
    <property type="match status" value="1"/>
</dbReference>
<dbReference type="Pfam" id="PF04027">
    <property type="entry name" value="DUF371"/>
    <property type="match status" value="1"/>
</dbReference>
<evidence type="ECO:0000313" key="1">
    <source>
        <dbReference type="EMBL" id="QEE14939.1"/>
    </source>
</evidence>
<evidence type="ECO:0000313" key="2">
    <source>
        <dbReference type="Proteomes" id="UP000321408"/>
    </source>
</evidence>
<keyword evidence="2" id="KW-1185">Reference proteome</keyword>
<dbReference type="OrthoDB" id="9265at2157"/>
<accession>A0A5B9D724</accession>
<proteinExistence type="predicted"/>
<protein>
    <submittedName>
        <fullName evidence="1">DUF371 domain-containing protein</fullName>
    </submittedName>
</protein>
<dbReference type="EMBL" id="CP042905">
    <property type="protein sequence ID" value="QEE14939.1"/>
    <property type="molecule type" value="Genomic_DNA"/>
</dbReference>
<organism evidence="1 2">
    <name type="scientific">Promethearchaeum syntrophicum</name>
    <dbReference type="NCBI Taxonomy" id="2594042"/>
    <lineage>
        <taxon>Archaea</taxon>
        <taxon>Promethearchaeati</taxon>
        <taxon>Promethearchaeota</taxon>
        <taxon>Promethearchaeia</taxon>
        <taxon>Promethearchaeales</taxon>
        <taxon>Promethearchaeaceae</taxon>
        <taxon>Promethearchaeum</taxon>
    </lineage>
</organism>
<dbReference type="InterPro" id="IPR023131">
    <property type="entry name" value="Mth639-like_dom_sf"/>
</dbReference>
<dbReference type="RefSeq" id="WP_147661874.1">
    <property type="nucleotide sequence ID" value="NZ_CP042905.2"/>
</dbReference>
<dbReference type="InterPro" id="IPR007171">
    <property type="entry name" value="DUF371"/>
</dbReference>